<feature type="signal peptide" evidence="1">
    <location>
        <begin position="1"/>
        <end position="27"/>
    </location>
</feature>
<accession>A0ABX2SXP2</accession>
<evidence type="ECO:0000313" key="3">
    <source>
        <dbReference type="Proteomes" id="UP000531840"/>
    </source>
</evidence>
<sequence length="144" mass="16700">MKLTKRKNFKLLPIFLLPLILSYPALADNNIKNDNNIIDITSDNKYSNEFKDAQEATILKYSKKIHYISYSDSIPETKYYAEFNSRYQDWFGGELKLVSSRWIESKGYYVLWYSGALNQNDVGIDAYTEDMQKEQPAGIITGDN</sequence>
<proteinExistence type="predicted"/>
<organism evidence="2 3">
    <name type="scientific">Gemelliphila palaticanis</name>
    <dbReference type="NCBI Taxonomy" id="81950"/>
    <lineage>
        <taxon>Bacteria</taxon>
        <taxon>Bacillati</taxon>
        <taxon>Bacillota</taxon>
        <taxon>Bacilli</taxon>
        <taxon>Bacillales</taxon>
        <taxon>Gemellaceae</taxon>
        <taxon>Gemelliphila</taxon>
    </lineage>
</organism>
<name>A0ABX2SXP2_9BACL</name>
<gene>
    <name evidence="2" type="ORF">HZY85_02335</name>
</gene>
<comment type="caution">
    <text evidence="2">The sequence shown here is derived from an EMBL/GenBank/DDBJ whole genome shotgun (WGS) entry which is preliminary data.</text>
</comment>
<reference evidence="2 3" key="1">
    <citation type="submission" date="2020-07" db="EMBL/GenBank/DDBJ databases">
        <title>MOT database genomes.</title>
        <authorList>
            <person name="Joseph S."/>
            <person name="Aduse-Opoku J."/>
            <person name="Hashim A."/>
            <person name="Wade W."/>
            <person name="Curtis M."/>
        </authorList>
    </citation>
    <scope>NUCLEOTIDE SEQUENCE [LARGE SCALE GENOMIC DNA]</scope>
    <source>
        <strain evidence="2 3">CIP 106318</strain>
    </source>
</reference>
<evidence type="ECO:0000313" key="2">
    <source>
        <dbReference type="EMBL" id="NYS47030.1"/>
    </source>
</evidence>
<keyword evidence="1" id="KW-0732">Signal</keyword>
<dbReference type="RefSeq" id="WP_179940479.1">
    <property type="nucleotide sequence ID" value="NZ_JACBYF010000003.1"/>
</dbReference>
<feature type="chain" id="PRO_5045539856" evidence="1">
    <location>
        <begin position="28"/>
        <end position="144"/>
    </location>
</feature>
<dbReference type="EMBL" id="JACBYF010000003">
    <property type="protein sequence ID" value="NYS47030.1"/>
    <property type="molecule type" value="Genomic_DNA"/>
</dbReference>
<keyword evidence="3" id="KW-1185">Reference proteome</keyword>
<dbReference type="Proteomes" id="UP000531840">
    <property type="component" value="Unassembled WGS sequence"/>
</dbReference>
<evidence type="ECO:0000256" key="1">
    <source>
        <dbReference type="SAM" id="SignalP"/>
    </source>
</evidence>
<protein>
    <submittedName>
        <fullName evidence="2">Uncharacterized protein</fullName>
    </submittedName>
</protein>